<feature type="transmembrane region" description="Helical" evidence="1">
    <location>
        <begin position="34"/>
        <end position="51"/>
    </location>
</feature>
<keyword evidence="1" id="KW-1133">Transmembrane helix</keyword>
<comment type="caution">
    <text evidence="2">The sequence shown here is derived from an EMBL/GenBank/DDBJ whole genome shotgun (WGS) entry which is preliminary data.</text>
</comment>
<dbReference type="Proteomes" id="UP000283644">
    <property type="component" value="Unassembled WGS sequence"/>
</dbReference>
<dbReference type="AlphaFoldDB" id="A0A417XUK4"/>
<dbReference type="EMBL" id="QXGH01000035">
    <property type="protein sequence ID" value="RHW24159.1"/>
    <property type="molecule type" value="Genomic_DNA"/>
</dbReference>
<protein>
    <submittedName>
        <fullName evidence="2">Uncharacterized protein</fullName>
    </submittedName>
</protein>
<evidence type="ECO:0000256" key="1">
    <source>
        <dbReference type="SAM" id="Phobius"/>
    </source>
</evidence>
<sequence length="296" mass="32979">MEEISREVRLAAPMAEFEALRAEVLSMRGVQKNVISIALTAYAALFSVALSKDGDSRILWVVPPLGLVLCLFLLGEMFQIGRIGIYIRNELWPEIQRVTAYDRSWERRHDKRGWFGASAAAVVADGAVPLLLFGAGVVALCTMPQLGARATAGLWACAVLTFVAPIAGGLVYYFDSERHGRDRKTVTLWHLTDPDELDQVKELGMKAWPSPRRDQHPFLQVIGDERAVTIPRAWTKYANGAVYLTRFEVKKTYLNRRAVGRPSGHCILEHHLATVDDMEVLNRSIVGAIDVVAEIR</sequence>
<feature type="transmembrane region" description="Helical" evidence="1">
    <location>
        <begin position="57"/>
        <end position="78"/>
    </location>
</feature>
<accession>A0A417XUK4</accession>
<dbReference type="OrthoDB" id="883590at2"/>
<feature type="transmembrane region" description="Helical" evidence="1">
    <location>
        <begin position="152"/>
        <end position="174"/>
    </location>
</feature>
<gene>
    <name evidence="2" type="ORF">D0Z08_25920</name>
</gene>
<keyword evidence="1" id="KW-0812">Transmembrane</keyword>
<evidence type="ECO:0000313" key="3">
    <source>
        <dbReference type="Proteomes" id="UP000283644"/>
    </source>
</evidence>
<evidence type="ECO:0000313" key="2">
    <source>
        <dbReference type="EMBL" id="RHW24159.1"/>
    </source>
</evidence>
<keyword evidence="1" id="KW-0472">Membrane</keyword>
<reference evidence="2 3" key="1">
    <citation type="submission" date="2018-09" db="EMBL/GenBank/DDBJ databases">
        <title>Genome sequencing of Nocardioides immobilis CCTCC AB 2017083 for comparison to Nocardioides silvaticus.</title>
        <authorList>
            <person name="Li C."/>
            <person name="Wang G."/>
        </authorList>
    </citation>
    <scope>NUCLEOTIDE SEQUENCE [LARGE SCALE GENOMIC DNA]</scope>
    <source>
        <strain evidence="2 3">CCTCC AB 2017083</strain>
    </source>
</reference>
<name>A0A417XUK4_9ACTN</name>
<feature type="transmembrane region" description="Helical" evidence="1">
    <location>
        <begin position="113"/>
        <end position="140"/>
    </location>
</feature>
<proteinExistence type="predicted"/>
<organism evidence="2 3">
    <name type="scientific">Nocardioides immobilis</name>
    <dbReference type="NCBI Taxonomy" id="2049295"/>
    <lineage>
        <taxon>Bacteria</taxon>
        <taxon>Bacillati</taxon>
        <taxon>Actinomycetota</taxon>
        <taxon>Actinomycetes</taxon>
        <taxon>Propionibacteriales</taxon>
        <taxon>Nocardioidaceae</taxon>
        <taxon>Nocardioides</taxon>
    </lineage>
</organism>
<dbReference type="RefSeq" id="WP_118928178.1">
    <property type="nucleotide sequence ID" value="NZ_QXGH01000035.1"/>
</dbReference>
<keyword evidence="3" id="KW-1185">Reference proteome</keyword>